<keyword evidence="2" id="KW-0812">Transmembrane</keyword>
<dbReference type="InterPro" id="IPR013783">
    <property type="entry name" value="Ig-like_fold"/>
</dbReference>
<feature type="domain" description="Ig-like" evidence="3">
    <location>
        <begin position="190"/>
        <end position="268"/>
    </location>
</feature>
<dbReference type="Ensembl" id="ENSCCRT00000129061.1">
    <property type="protein sequence ID" value="ENSCCRP00000114096.1"/>
    <property type="gene ID" value="ENSCCRG00000044172.2"/>
</dbReference>
<evidence type="ECO:0000313" key="5">
    <source>
        <dbReference type="Proteomes" id="UP001108240"/>
    </source>
</evidence>
<proteinExistence type="predicted"/>
<keyword evidence="1" id="KW-0393">Immunoglobulin domain</keyword>
<dbReference type="PIRSF" id="PIRSF000615">
    <property type="entry name" value="TyrPK_CSF1-R"/>
    <property type="match status" value="1"/>
</dbReference>
<name>A0A9J7Y4Y5_CYPCA</name>
<feature type="transmembrane region" description="Helical" evidence="2">
    <location>
        <begin position="533"/>
        <end position="558"/>
    </location>
</feature>
<dbReference type="InterPro" id="IPR013151">
    <property type="entry name" value="Immunoglobulin_dom"/>
</dbReference>
<keyword evidence="2" id="KW-0472">Membrane</keyword>
<dbReference type="PROSITE" id="PS50835">
    <property type="entry name" value="IG_LIKE"/>
    <property type="match status" value="6"/>
</dbReference>
<dbReference type="PANTHER" id="PTHR46013">
    <property type="entry name" value="VASCULAR CELL ADHESION MOLECULE 1"/>
    <property type="match status" value="1"/>
</dbReference>
<dbReference type="SUPFAM" id="SSF48726">
    <property type="entry name" value="Immunoglobulin"/>
    <property type="match status" value="6"/>
</dbReference>
<protein>
    <recommendedName>
        <fullName evidence="3">Ig-like domain-containing protein</fullName>
    </recommendedName>
</protein>
<dbReference type="AlphaFoldDB" id="A0A9J7Y4Y5"/>
<feature type="domain" description="Ig-like" evidence="3">
    <location>
        <begin position="360"/>
        <end position="441"/>
    </location>
</feature>
<dbReference type="Gene3D" id="2.60.40.10">
    <property type="entry name" value="Immunoglobulins"/>
    <property type="match status" value="6"/>
</dbReference>
<dbReference type="InterPro" id="IPR036179">
    <property type="entry name" value="Ig-like_dom_sf"/>
</dbReference>
<dbReference type="Pfam" id="PF00047">
    <property type="entry name" value="ig"/>
    <property type="match status" value="1"/>
</dbReference>
<reference evidence="4" key="2">
    <citation type="submission" date="2025-09" db="UniProtKB">
        <authorList>
            <consortium name="Ensembl"/>
        </authorList>
    </citation>
    <scope>IDENTIFICATION</scope>
</reference>
<dbReference type="InterPro" id="IPR003598">
    <property type="entry name" value="Ig_sub2"/>
</dbReference>
<dbReference type="GeneTree" id="ENSGT01010000222294"/>
<reference evidence="4" key="1">
    <citation type="submission" date="2025-08" db="UniProtKB">
        <authorList>
            <consortium name="Ensembl"/>
        </authorList>
    </citation>
    <scope>IDENTIFICATION</scope>
</reference>
<feature type="domain" description="Ig-like" evidence="3">
    <location>
        <begin position="275"/>
        <end position="353"/>
    </location>
</feature>
<dbReference type="InterPro" id="IPR007110">
    <property type="entry name" value="Ig-like_dom"/>
</dbReference>
<evidence type="ECO:0000256" key="2">
    <source>
        <dbReference type="SAM" id="Phobius"/>
    </source>
</evidence>
<dbReference type="PANTHER" id="PTHR46013:SF4">
    <property type="entry name" value="B-CELL RECEPTOR CD22-RELATED"/>
    <property type="match status" value="1"/>
</dbReference>
<feature type="domain" description="Ig-like" evidence="3">
    <location>
        <begin position="30"/>
        <end position="103"/>
    </location>
</feature>
<dbReference type="InterPro" id="IPR003599">
    <property type="entry name" value="Ig_sub"/>
</dbReference>
<dbReference type="OMA" id="SCIYINI"/>
<dbReference type="Pfam" id="PF13895">
    <property type="entry name" value="Ig_2"/>
    <property type="match status" value="5"/>
</dbReference>
<accession>A0A9J7Y4Y5</accession>
<dbReference type="SMART" id="SM00408">
    <property type="entry name" value="IGc2"/>
    <property type="match status" value="6"/>
</dbReference>
<keyword evidence="2" id="KW-1133">Transmembrane helix</keyword>
<dbReference type="SMART" id="SM00409">
    <property type="entry name" value="IG"/>
    <property type="match status" value="6"/>
</dbReference>
<sequence>MLNNNQCMTAALDIMCVLCSDLQVEAPERVTEGHNVSLTCKSSCTLTDRATFIWYRNSQPLTERRDRNNQLLLQSVRREDAGRYSCALHGHSYISPAAHLSVTYPPSSVSVSISPSVIVEGDSVTLSCSSDPNPPAEISWFKGGTFVGSGRMYSISKISSDHSEEYKCKSINEHGEKYSDAVTLNVMYPPRSVSVSISPSVIVEGDSVTLSCSSDSNPPALNFSWFKGGMFVGSGRIYSISKISSDHSGEYKCRSINEHGQKDSAAVTLNVMYPPRSVSVSISPSVIVEGDSVTLNCSSDSNPPALNFSWFKGGMFVGSGRIYRISKISSDHSEEYKCRSINEHGQKDSAAVTLNVMYPPRNVSVSINGSGEIVEGHSVTMICSSDSNPPALNFSWFKGGTFVGSGRIYSISNISSDHSGEYKCRSINKHGEKYSDAVALNVMYPPKNISVSINGSGVIVEGDSVTLICSSDSNPPALNFSWFKENQSSAVGSGQSFSALQSGRFYCEAHNQHGSQRSDAVTVTVHPGADRNVIVITATSGGLFIIIIIIIIIILFIMRVQ</sequence>
<evidence type="ECO:0000313" key="4">
    <source>
        <dbReference type="Ensembl" id="ENSCCRP00000114096.1"/>
    </source>
</evidence>
<evidence type="ECO:0000256" key="1">
    <source>
        <dbReference type="ARBA" id="ARBA00023319"/>
    </source>
</evidence>
<dbReference type="Proteomes" id="UP001108240">
    <property type="component" value="Unplaced"/>
</dbReference>
<evidence type="ECO:0000259" key="3">
    <source>
        <dbReference type="PROSITE" id="PS50835"/>
    </source>
</evidence>
<keyword evidence="5" id="KW-1185">Reference proteome</keyword>
<feature type="domain" description="Ig-like" evidence="3">
    <location>
        <begin position="446"/>
        <end position="524"/>
    </location>
</feature>
<feature type="domain" description="Ig-like" evidence="3">
    <location>
        <begin position="106"/>
        <end position="183"/>
    </location>
</feature>
<organism evidence="4 5">
    <name type="scientific">Cyprinus carpio carpio</name>
    <dbReference type="NCBI Taxonomy" id="630221"/>
    <lineage>
        <taxon>Eukaryota</taxon>
        <taxon>Metazoa</taxon>
        <taxon>Chordata</taxon>
        <taxon>Craniata</taxon>
        <taxon>Vertebrata</taxon>
        <taxon>Euteleostomi</taxon>
        <taxon>Actinopterygii</taxon>
        <taxon>Neopterygii</taxon>
        <taxon>Teleostei</taxon>
        <taxon>Ostariophysi</taxon>
        <taxon>Cypriniformes</taxon>
        <taxon>Cyprinidae</taxon>
        <taxon>Cyprininae</taxon>
        <taxon>Cyprinus</taxon>
    </lineage>
</organism>